<comment type="caution">
    <text evidence="1">The sequence shown here is derived from an EMBL/GenBank/DDBJ whole genome shotgun (WGS) entry which is preliminary data.</text>
</comment>
<protein>
    <submittedName>
        <fullName evidence="1">Uncharacterized protein</fullName>
    </submittedName>
</protein>
<reference evidence="2" key="1">
    <citation type="journal article" date="2022" name="Mol. Ecol. Resour.">
        <title>The genomes of chicory, endive, great burdock and yacon provide insights into Asteraceae palaeo-polyploidization history and plant inulin production.</title>
        <authorList>
            <person name="Fan W."/>
            <person name="Wang S."/>
            <person name="Wang H."/>
            <person name="Wang A."/>
            <person name="Jiang F."/>
            <person name="Liu H."/>
            <person name="Zhao H."/>
            <person name="Xu D."/>
            <person name="Zhang Y."/>
        </authorList>
    </citation>
    <scope>NUCLEOTIDE SEQUENCE [LARGE SCALE GENOMIC DNA]</scope>
    <source>
        <strain evidence="2">cv. Punajuju</strain>
    </source>
</reference>
<dbReference type="Proteomes" id="UP001055811">
    <property type="component" value="Linkage Group LG07"/>
</dbReference>
<proteinExistence type="predicted"/>
<keyword evidence="2" id="KW-1185">Reference proteome</keyword>
<dbReference type="EMBL" id="CM042015">
    <property type="protein sequence ID" value="KAI3708577.1"/>
    <property type="molecule type" value="Genomic_DNA"/>
</dbReference>
<sequence length="400" mass="44941">MEKWRKTVNQIAYTPKSQILSTISPLHLPLIPLLFLSSSLYKIAISFRHTLHHFGFLRKHRLPVPVISVGNLTWGGNGKTPMVEFIANWLTNDVGVSPLILTRGYGGADEAKMLQRHFDGTSVKIGVGANRAVIAASFLHRYGFVNPLDIVCFKKQIPERRIVTDKIGVAILDDGMQHITMSRDLDIVMVNALSPWGNYQLLPFGPLREPLTSFSRAHAAVIHHSDLVSDHSLSVIKSTIYESNRFIPIFHSTMTPTHFFKTKSVSKKLPLEVVSKKIVLCVSAIGSPNSLVKRIQKMGPLFVDRLDYSDHHQFRNEDIKMIKARLEGLKNKFGSKPVIVVTEKDYDRDSEILGGLEPFEVLVLCCKLKILGHNGCTEDGFKKLLIQSFGQVNDRPFILK</sequence>
<accession>A0ACB9AEE9</accession>
<organism evidence="1 2">
    <name type="scientific">Cichorium intybus</name>
    <name type="common">Chicory</name>
    <dbReference type="NCBI Taxonomy" id="13427"/>
    <lineage>
        <taxon>Eukaryota</taxon>
        <taxon>Viridiplantae</taxon>
        <taxon>Streptophyta</taxon>
        <taxon>Embryophyta</taxon>
        <taxon>Tracheophyta</taxon>
        <taxon>Spermatophyta</taxon>
        <taxon>Magnoliopsida</taxon>
        <taxon>eudicotyledons</taxon>
        <taxon>Gunneridae</taxon>
        <taxon>Pentapetalae</taxon>
        <taxon>asterids</taxon>
        <taxon>campanulids</taxon>
        <taxon>Asterales</taxon>
        <taxon>Asteraceae</taxon>
        <taxon>Cichorioideae</taxon>
        <taxon>Cichorieae</taxon>
        <taxon>Cichoriinae</taxon>
        <taxon>Cichorium</taxon>
    </lineage>
</organism>
<name>A0ACB9AEE9_CICIN</name>
<evidence type="ECO:0000313" key="1">
    <source>
        <dbReference type="EMBL" id="KAI3708577.1"/>
    </source>
</evidence>
<gene>
    <name evidence="1" type="ORF">L2E82_37839</name>
</gene>
<reference evidence="1 2" key="2">
    <citation type="journal article" date="2022" name="Mol. Ecol. Resour.">
        <title>The genomes of chicory, endive, great burdock and yacon provide insights into Asteraceae paleo-polyploidization history and plant inulin production.</title>
        <authorList>
            <person name="Fan W."/>
            <person name="Wang S."/>
            <person name="Wang H."/>
            <person name="Wang A."/>
            <person name="Jiang F."/>
            <person name="Liu H."/>
            <person name="Zhao H."/>
            <person name="Xu D."/>
            <person name="Zhang Y."/>
        </authorList>
    </citation>
    <scope>NUCLEOTIDE SEQUENCE [LARGE SCALE GENOMIC DNA]</scope>
    <source>
        <strain evidence="2">cv. Punajuju</strain>
        <tissue evidence="1">Leaves</tissue>
    </source>
</reference>
<evidence type="ECO:0000313" key="2">
    <source>
        <dbReference type="Proteomes" id="UP001055811"/>
    </source>
</evidence>